<protein>
    <submittedName>
        <fullName evidence="2">Uncharacterized protein</fullName>
    </submittedName>
</protein>
<evidence type="ECO:0000313" key="2">
    <source>
        <dbReference type="EMBL" id="KAK4087357.1"/>
    </source>
</evidence>
<feature type="region of interest" description="Disordered" evidence="1">
    <location>
        <begin position="269"/>
        <end position="341"/>
    </location>
</feature>
<keyword evidence="3" id="KW-1185">Reference proteome</keyword>
<feature type="region of interest" description="Disordered" evidence="1">
    <location>
        <begin position="226"/>
        <end position="246"/>
    </location>
</feature>
<dbReference type="Proteomes" id="UP001287286">
    <property type="component" value="Unassembled WGS sequence"/>
</dbReference>
<evidence type="ECO:0000313" key="3">
    <source>
        <dbReference type="Proteomes" id="UP001287286"/>
    </source>
</evidence>
<gene>
    <name evidence="2" type="ORF">Purlil1_8205</name>
</gene>
<name>A0ABR0BU30_PURLI</name>
<comment type="caution">
    <text evidence="2">The sequence shown here is derived from an EMBL/GenBank/DDBJ whole genome shotgun (WGS) entry which is preliminary data.</text>
</comment>
<reference evidence="2 3" key="1">
    <citation type="journal article" date="2024" name="Microbiol. Resour. Announc.">
        <title>Genome annotations for the ascomycete fungi Trichoderma harzianum, Trichoderma aggressivum, and Purpureocillium lilacinum.</title>
        <authorList>
            <person name="Beijen E.P.W."/>
            <person name="Ohm R.A."/>
        </authorList>
    </citation>
    <scope>NUCLEOTIDE SEQUENCE [LARGE SCALE GENOMIC DNA]</scope>
    <source>
        <strain evidence="2 3">CBS 150709</strain>
    </source>
</reference>
<organism evidence="2 3">
    <name type="scientific">Purpureocillium lilacinum</name>
    <name type="common">Paecilomyces lilacinus</name>
    <dbReference type="NCBI Taxonomy" id="33203"/>
    <lineage>
        <taxon>Eukaryota</taxon>
        <taxon>Fungi</taxon>
        <taxon>Dikarya</taxon>
        <taxon>Ascomycota</taxon>
        <taxon>Pezizomycotina</taxon>
        <taxon>Sordariomycetes</taxon>
        <taxon>Hypocreomycetidae</taxon>
        <taxon>Hypocreales</taxon>
        <taxon>Ophiocordycipitaceae</taxon>
        <taxon>Purpureocillium</taxon>
    </lineage>
</organism>
<proteinExistence type="predicted"/>
<feature type="region of interest" description="Disordered" evidence="1">
    <location>
        <begin position="176"/>
        <end position="199"/>
    </location>
</feature>
<dbReference type="EMBL" id="JAWRVI010000032">
    <property type="protein sequence ID" value="KAK4087357.1"/>
    <property type="molecule type" value="Genomic_DNA"/>
</dbReference>
<accession>A0ABR0BU30</accession>
<sequence>MQGGASARWAMRWLARTAIIAAGASAGAVLGHARRLQPSAGCKITRCVRASLVAKPLPDGHLLSAGSFIAPEHRIAWHGMAQHGMAWHCLPWIRPAGVRARVQIEGIMVVLQIGMYLYRLQSPAPLASYKGRALVLASSRAPPPSAVTRPLNLTLAPVTPTDQCWSPPARCPSTPSRFPPIILQSPQAADPHELPSSRTSPQLNLTVIATTCRALASCLARTTRLGNTQPDRRHQSSIHDAGREHVSQPRGLSVLVICTVSAPGATCRSRQCCTTGAPPGASTEAPRRHPHGTLPGRKVTATHTRSSRPGHLQSHWAAPTPIASQPAAPCRRADHPKASRRLGPGLAVLRAFI</sequence>
<evidence type="ECO:0000256" key="1">
    <source>
        <dbReference type="SAM" id="MobiDB-lite"/>
    </source>
</evidence>